<protein>
    <recommendedName>
        <fullName evidence="4">Antifreeze protein</fullName>
    </recommendedName>
</protein>
<dbReference type="AlphaFoldDB" id="A0AAD6V4D9"/>
<name>A0AAD6V4D9_9AGAR</name>
<comment type="caution">
    <text evidence="2">The sequence shown here is derived from an EMBL/GenBank/DDBJ whole genome shotgun (WGS) entry which is preliminary data.</text>
</comment>
<evidence type="ECO:0000313" key="2">
    <source>
        <dbReference type="EMBL" id="KAJ7197023.1"/>
    </source>
</evidence>
<keyword evidence="3" id="KW-1185">Reference proteome</keyword>
<evidence type="ECO:0008006" key="4">
    <source>
        <dbReference type="Google" id="ProtNLM"/>
    </source>
</evidence>
<keyword evidence="1" id="KW-0732">Signal</keyword>
<evidence type="ECO:0000313" key="3">
    <source>
        <dbReference type="Proteomes" id="UP001219525"/>
    </source>
</evidence>
<dbReference type="Proteomes" id="UP001219525">
    <property type="component" value="Unassembled WGS sequence"/>
</dbReference>
<dbReference type="EMBL" id="JARJCW010000080">
    <property type="protein sequence ID" value="KAJ7197023.1"/>
    <property type="molecule type" value="Genomic_DNA"/>
</dbReference>
<feature type="chain" id="PRO_5042221273" description="Antifreeze protein" evidence="1">
    <location>
        <begin position="21"/>
        <end position="102"/>
    </location>
</feature>
<feature type="signal peptide" evidence="1">
    <location>
        <begin position="1"/>
        <end position="20"/>
    </location>
</feature>
<reference evidence="2" key="1">
    <citation type="submission" date="2023-03" db="EMBL/GenBank/DDBJ databases">
        <title>Massive genome expansion in bonnet fungi (Mycena s.s.) driven by repeated elements and novel gene families across ecological guilds.</title>
        <authorList>
            <consortium name="Lawrence Berkeley National Laboratory"/>
            <person name="Harder C.B."/>
            <person name="Miyauchi S."/>
            <person name="Viragh M."/>
            <person name="Kuo A."/>
            <person name="Thoen E."/>
            <person name="Andreopoulos B."/>
            <person name="Lu D."/>
            <person name="Skrede I."/>
            <person name="Drula E."/>
            <person name="Henrissat B."/>
            <person name="Morin E."/>
            <person name="Kohler A."/>
            <person name="Barry K."/>
            <person name="LaButti K."/>
            <person name="Morin E."/>
            <person name="Salamov A."/>
            <person name="Lipzen A."/>
            <person name="Mereny Z."/>
            <person name="Hegedus B."/>
            <person name="Baldrian P."/>
            <person name="Stursova M."/>
            <person name="Weitz H."/>
            <person name="Taylor A."/>
            <person name="Grigoriev I.V."/>
            <person name="Nagy L.G."/>
            <person name="Martin F."/>
            <person name="Kauserud H."/>
        </authorList>
    </citation>
    <scope>NUCLEOTIDE SEQUENCE</scope>
    <source>
        <strain evidence="2">9144</strain>
    </source>
</reference>
<sequence length="102" mass="10243">MARFFSVLVTLFVVAAAAVAAPVAAPVAARAGLGGIACNVNRFKIGTTLAATGAAVGKIPTADSTTASAVTTRRPGSSNGPKMKISKEIIPAFHRRISAPLP</sequence>
<proteinExistence type="predicted"/>
<accession>A0AAD6V4D9</accession>
<organism evidence="2 3">
    <name type="scientific">Mycena pura</name>
    <dbReference type="NCBI Taxonomy" id="153505"/>
    <lineage>
        <taxon>Eukaryota</taxon>
        <taxon>Fungi</taxon>
        <taxon>Dikarya</taxon>
        <taxon>Basidiomycota</taxon>
        <taxon>Agaricomycotina</taxon>
        <taxon>Agaricomycetes</taxon>
        <taxon>Agaricomycetidae</taxon>
        <taxon>Agaricales</taxon>
        <taxon>Marasmiineae</taxon>
        <taxon>Mycenaceae</taxon>
        <taxon>Mycena</taxon>
    </lineage>
</organism>
<evidence type="ECO:0000256" key="1">
    <source>
        <dbReference type="SAM" id="SignalP"/>
    </source>
</evidence>
<gene>
    <name evidence="2" type="ORF">GGX14DRAFT_574522</name>
</gene>